<evidence type="ECO:0000313" key="1">
    <source>
        <dbReference type="EMBL" id="MBC3803659.1"/>
    </source>
</evidence>
<evidence type="ECO:0000313" key="2">
    <source>
        <dbReference type="Proteomes" id="UP000603234"/>
    </source>
</evidence>
<dbReference type="Proteomes" id="UP000603234">
    <property type="component" value="Unassembled WGS sequence"/>
</dbReference>
<organism evidence="1 2">
    <name type="scientific">Acetobacterium fimetarium</name>
    <dbReference type="NCBI Taxonomy" id="52691"/>
    <lineage>
        <taxon>Bacteria</taxon>
        <taxon>Bacillati</taxon>
        <taxon>Bacillota</taxon>
        <taxon>Clostridia</taxon>
        <taxon>Eubacteriales</taxon>
        <taxon>Eubacteriaceae</taxon>
        <taxon>Acetobacterium</taxon>
    </lineage>
</organism>
<comment type="caution">
    <text evidence="1">The sequence shown here is derived from an EMBL/GenBank/DDBJ whole genome shotgun (WGS) entry which is preliminary data.</text>
</comment>
<keyword evidence="2" id="KW-1185">Reference proteome</keyword>
<gene>
    <name evidence="1" type="ORF">GH808_04325</name>
</gene>
<name>A0ABR6WSQ8_9FIRM</name>
<sequence>MEKKIDIATLYAPEIEDIENKLRNLRAGQFAGYNGHGSKAGFLENKIDALKKDIDNLILKIEYGKESKMDFILKP</sequence>
<accession>A0ABR6WSQ8</accession>
<dbReference type="EMBL" id="WJBC01000004">
    <property type="protein sequence ID" value="MBC3803659.1"/>
    <property type="molecule type" value="Genomic_DNA"/>
</dbReference>
<proteinExistence type="predicted"/>
<dbReference type="RefSeq" id="WP_186841564.1">
    <property type="nucleotide sequence ID" value="NZ_WJBC01000004.1"/>
</dbReference>
<protein>
    <submittedName>
        <fullName evidence="1">Uncharacterized protein</fullName>
    </submittedName>
</protein>
<reference evidence="1 2" key="1">
    <citation type="journal article" date="2020" name="mSystems">
        <title>Defining Genomic and Predicted Metabolic Features of the Acetobacterium Genus.</title>
        <authorList>
            <person name="Ross D.E."/>
            <person name="Marshall C.W."/>
            <person name="Gulliver D."/>
            <person name="May H.D."/>
            <person name="Norman R.S."/>
        </authorList>
    </citation>
    <scope>NUCLEOTIDE SEQUENCE [LARGE SCALE GENOMIC DNA]</scope>
    <source>
        <strain evidence="1 2">DSM 8238</strain>
    </source>
</reference>